<gene>
    <name evidence="4" type="ORF">SAMN05444339_104294</name>
</gene>
<dbReference type="EMBL" id="FQUE01000004">
    <property type="protein sequence ID" value="SHF26439.1"/>
    <property type="molecule type" value="Genomic_DNA"/>
</dbReference>
<dbReference type="PANTHER" id="PTHR21660:SF1">
    <property type="entry name" value="ACYL-COENZYME A THIOESTERASE 13"/>
    <property type="match status" value="1"/>
</dbReference>
<dbReference type="RefSeq" id="WP_072857320.1">
    <property type="nucleotide sequence ID" value="NZ_FQUE01000004.1"/>
</dbReference>
<evidence type="ECO:0000256" key="1">
    <source>
        <dbReference type="ARBA" id="ARBA00008324"/>
    </source>
</evidence>
<dbReference type="SUPFAM" id="SSF54637">
    <property type="entry name" value="Thioesterase/thiol ester dehydrase-isomerase"/>
    <property type="match status" value="1"/>
</dbReference>
<dbReference type="STRING" id="366533.SAMN05444339_104294"/>
<dbReference type="OrthoDB" id="3477511at2"/>
<dbReference type="GO" id="GO:0047617">
    <property type="term" value="F:fatty acyl-CoA hydrolase activity"/>
    <property type="evidence" value="ECO:0007669"/>
    <property type="project" value="InterPro"/>
</dbReference>
<keyword evidence="5" id="KW-1185">Reference proteome</keyword>
<evidence type="ECO:0000313" key="5">
    <source>
        <dbReference type="Proteomes" id="UP000183987"/>
    </source>
</evidence>
<dbReference type="InterPro" id="IPR003736">
    <property type="entry name" value="PAAI_dom"/>
</dbReference>
<dbReference type="Gene3D" id="3.10.129.10">
    <property type="entry name" value="Hotdog Thioesterase"/>
    <property type="match status" value="1"/>
</dbReference>
<evidence type="ECO:0000256" key="2">
    <source>
        <dbReference type="ARBA" id="ARBA00022801"/>
    </source>
</evidence>
<dbReference type="AlphaFoldDB" id="A0A1M5A867"/>
<sequence length="139" mass="15323">MTDTARPDLIEDPYPMQRLIGFRMVDWSEGYARFELPLRDELMNRYGIPHGGLYAVLLDTVLGYAGSFTGDANARQMVMTLSLTTNFLSRPAGRTLIGEGRRTGGGKSTYFAEGTVRDETGVLVATATGTFRYRKGQTA</sequence>
<dbReference type="Pfam" id="PF03061">
    <property type="entry name" value="4HBT"/>
    <property type="match status" value="1"/>
</dbReference>
<comment type="similarity">
    <text evidence="1">Belongs to the thioesterase PaaI family.</text>
</comment>
<dbReference type="CDD" id="cd03443">
    <property type="entry name" value="PaaI_thioesterase"/>
    <property type="match status" value="1"/>
</dbReference>
<name>A0A1M5A867_LOKAT</name>
<feature type="domain" description="Thioesterase" evidence="3">
    <location>
        <begin position="46"/>
        <end position="124"/>
    </location>
</feature>
<dbReference type="PANTHER" id="PTHR21660">
    <property type="entry name" value="THIOESTERASE SUPERFAMILY MEMBER-RELATED"/>
    <property type="match status" value="1"/>
</dbReference>
<reference evidence="5" key="1">
    <citation type="submission" date="2016-11" db="EMBL/GenBank/DDBJ databases">
        <authorList>
            <person name="Varghese N."/>
            <person name="Submissions S."/>
        </authorList>
    </citation>
    <scope>NUCLEOTIDE SEQUENCE [LARGE SCALE GENOMIC DNA]</scope>
    <source>
        <strain evidence="5">DSM 29326</strain>
    </source>
</reference>
<accession>A0A1M5A867</accession>
<protein>
    <submittedName>
        <fullName evidence="4">Uncharacterized domain 1-containing protein</fullName>
    </submittedName>
</protein>
<dbReference type="Proteomes" id="UP000183987">
    <property type="component" value="Unassembled WGS sequence"/>
</dbReference>
<evidence type="ECO:0000259" key="3">
    <source>
        <dbReference type="Pfam" id="PF03061"/>
    </source>
</evidence>
<proteinExistence type="inferred from homology"/>
<evidence type="ECO:0000313" key="4">
    <source>
        <dbReference type="EMBL" id="SHF26439.1"/>
    </source>
</evidence>
<dbReference type="InterPro" id="IPR006683">
    <property type="entry name" value="Thioestr_dom"/>
</dbReference>
<dbReference type="NCBIfam" id="TIGR00369">
    <property type="entry name" value="unchar_dom_1"/>
    <property type="match status" value="1"/>
</dbReference>
<organism evidence="4 5">
    <name type="scientific">Loktanella atrilutea</name>
    <dbReference type="NCBI Taxonomy" id="366533"/>
    <lineage>
        <taxon>Bacteria</taxon>
        <taxon>Pseudomonadati</taxon>
        <taxon>Pseudomonadota</taxon>
        <taxon>Alphaproteobacteria</taxon>
        <taxon>Rhodobacterales</taxon>
        <taxon>Roseobacteraceae</taxon>
        <taxon>Loktanella</taxon>
    </lineage>
</organism>
<keyword evidence="2" id="KW-0378">Hydrolase</keyword>
<dbReference type="InterPro" id="IPR029069">
    <property type="entry name" value="HotDog_dom_sf"/>
</dbReference>
<dbReference type="InterPro" id="IPR039298">
    <property type="entry name" value="ACOT13"/>
</dbReference>